<dbReference type="Proteomes" id="UP000516437">
    <property type="component" value="Chromosome 6"/>
</dbReference>
<organism evidence="2 3">
    <name type="scientific">Morella rubra</name>
    <name type="common">Chinese bayberry</name>
    <dbReference type="NCBI Taxonomy" id="262757"/>
    <lineage>
        <taxon>Eukaryota</taxon>
        <taxon>Viridiplantae</taxon>
        <taxon>Streptophyta</taxon>
        <taxon>Embryophyta</taxon>
        <taxon>Tracheophyta</taxon>
        <taxon>Spermatophyta</taxon>
        <taxon>Magnoliopsida</taxon>
        <taxon>eudicotyledons</taxon>
        <taxon>Gunneridae</taxon>
        <taxon>Pentapetalae</taxon>
        <taxon>rosids</taxon>
        <taxon>fabids</taxon>
        <taxon>Fagales</taxon>
        <taxon>Myricaceae</taxon>
        <taxon>Morella</taxon>
    </lineage>
</organism>
<name>A0A6A1VCL4_9ROSI</name>
<accession>A0A6A1VCL4</accession>
<feature type="chain" id="PRO_5025491650" evidence="1">
    <location>
        <begin position="25"/>
        <end position="96"/>
    </location>
</feature>
<proteinExistence type="predicted"/>
<feature type="signal peptide" evidence="1">
    <location>
        <begin position="1"/>
        <end position="24"/>
    </location>
</feature>
<evidence type="ECO:0000256" key="1">
    <source>
        <dbReference type="SAM" id="SignalP"/>
    </source>
</evidence>
<dbReference type="OrthoDB" id="1625577at2759"/>
<gene>
    <name evidence="2" type="ORF">CJ030_MR6G025430</name>
</gene>
<reference evidence="2 3" key="1">
    <citation type="journal article" date="2019" name="Plant Biotechnol. J.">
        <title>The red bayberry genome and genetic basis of sex determination.</title>
        <authorList>
            <person name="Jia H.M."/>
            <person name="Jia H.J."/>
            <person name="Cai Q.L."/>
            <person name="Wang Y."/>
            <person name="Zhao H.B."/>
            <person name="Yang W.F."/>
            <person name="Wang G.Y."/>
            <person name="Li Y.H."/>
            <person name="Zhan D.L."/>
            <person name="Shen Y.T."/>
            <person name="Niu Q.F."/>
            <person name="Chang L."/>
            <person name="Qiu J."/>
            <person name="Zhao L."/>
            <person name="Xie H.B."/>
            <person name="Fu W.Y."/>
            <person name="Jin J."/>
            <person name="Li X.W."/>
            <person name="Jiao Y."/>
            <person name="Zhou C.C."/>
            <person name="Tu T."/>
            <person name="Chai C.Y."/>
            <person name="Gao J.L."/>
            <person name="Fan L.J."/>
            <person name="van de Weg E."/>
            <person name="Wang J.Y."/>
            <person name="Gao Z.S."/>
        </authorList>
    </citation>
    <scope>NUCLEOTIDE SEQUENCE [LARGE SCALE GENOMIC DNA]</scope>
    <source>
        <tissue evidence="2">Leaves</tissue>
    </source>
</reference>
<comment type="caution">
    <text evidence="2">The sequence shown here is derived from an EMBL/GenBank/DDBJ whole genome shotgun (WGS) entry which is preliminary data.</text>
</comment>
<evidence type="ECO:0000313" key="3">
    <source>
        <dbReference type="Proteomes" id="UP000516437"/>
    </source>
</evidence>
<keyword evidence="3" id="KW-1185">Reference proteome</keyword>
<dbReference type="EMBL" id="RXIC02000024">
    <property type="protein sequence ID" value="KAB1210421.1"/>
    <property type="molecule type" value="Genomic_DNA"/>
</dbReference>
<sequence>MPTCKRLLLVAFVLLCFINVSARAARTLLASGNEAPKGYADLSTPNEDVVVDSDELVAAVTANTDGQLILKLMSGRLDHHLIVLSWPAYTLISCDD</sequence>
<keyword evidence="1" id="KW-0732">Signal</keyword>
<dbReference type="AlphaFoldDB" id="A0A6A1VCL4"/>
<protein>
    <submittedName>
        <fullName evidence="2">Uncharacterized protein</fullName>
    </submittedName>
</protein>
<evidence type="ECO:0000313" key="2">
    <source>
        <dbReference type="EMBL" id="KAB1210421.1"/>
    </source>
</evidence>